<name>A0ACC3B8B3_9EURO</name>
<dbReference type="EMBL" id="JAOPJF010000015">
    <property type="protein sequence ID" value="KAK1146831.1"/>
    <property type="molecule type" value="Genomic_DNA"/>
</dbReference>
<organism evidence="1 2">
    <name type="scientific">Aspergillus melleus</name>
    <dbReference type="NCBI Taxonomy" id="138277"/>
    <lineage>
        <taxon>Eukaryota</taxon>
        <taxon>Fungi</taxon>
        <taxon>Dikarya</taxon>
        <taxon>Ascomycota</taxon>
        <taxon>Pezizomycotina</taxon>
        <taxon>Eurotiomycetes</taxon>
        <taxon>Eurotiomycetidae</taxon>
        <taxon>Eurotiales</taxon>
        <taxon>Aspergillaceae</taxon>
        <taxon>Aspergillus</taxon>
        <taxon>Aspergillus subgen. Circumdati</taxon>
    </lineage>
</organism>
<evidence type="ECO:0000313" key="1">
    <source>
        <dbReference type="EMBL" id="KAK1146831.1"/>
    </source>
</evidence>
<proteinExistence type="predicted"/>
<accession>A0ACC3B8B3</accession>
<keyword evidence="2" id="KW-1185">Reference proteome</keyword>
<gene>
    <name evidence="1" type="ORF">N8T08_002592</name>
</gene>
<comment type="caution">
    <text evidence="1">The sequence shown here is derived from an EMBL/GenBank/DDBJ whole genome shotgun (WGS) entry which is preliminary data.</text>
</comment>
<sequence>MSTNSRSDRLGKYFADVLHGTQEVRDLNSFKKYIEAILDRKDPCMTIERLVSSQNALDALRNGLRYNLTPAFINNYTSKFINVLSSPEIKLLCNGLFLEQLLLMILEPRTLWNSLLDAFCTRKLDEDAIHTFGWLTTELLSLPASSMVDIMTDAQTVLSDGYLLSSSSISLRNLGHKIQYLLDMKSSASTLLASEDTAGGRHDNDFADFRLTAILPTTDEMGCTDKPFYRRVDEIAQLSGSQRCGRTFRLQQAQKRGDDLLYALEDSLWLASLVSQQI</sequence>
<evidence type="ECO:0000313" key="2">
    <source>
        <dbReference type="Proteomes" id="UP001177260"/>
    </source>
</evidence>
<dbReference type="Proteomes" id="UP001177260">
    <property type="component" value="Unassembled WGS sequence"/>
</dbReference>
<protein>
    <submittedName>
        <fullName evidence="1">Uncharacterized protein</fullName>
    </submittedName>
</protein>
<reference evidence="1 2" key="1">
    <citation type="journal article" date="2023" name="ACS Omega">
        <title>Identification of the Neoaspergillic Acid Biosynthesis Gene Cluster by Establishing an In Vitro CRISPR-Ribonucleoprotein Genetic System in Aspergillus melleus.</title>
        <authorList>
            <person name="Yuan B."/>
            <person name="Grau M.F."/>
            <person name="Murata R.M."/>
            <person name="Torok T."/>
            <person name="Venkateswaran K."/>
            <person name="Stajich J.E."/>
            <person name="Wang C.C.C."/>
        </authorList>
    </citation>
    <scope>NUCLEOTIDE SEQUENCE [LARGE SCALE GENOMIC DNA]</scope>
    <source>
        <strain evidence="1 2">IMV 1140</strain>
    </source>
</reference>